<organism evidence="1 2">
    <name type="scientific">Canavalia gladiata</name>
    <name type="common">Sword bean</name>
    <name type="synonym">Dolichos gladiatus</name>
    <dbReference type="NCBI Taxonomy" id="3824"/>
    <lineage>
        <taxon>Eukaryota</taxon>
        <taxon>Viridiplantae</taxon>
        <taxon>Streptophyta</taxon>
        <taxon>Embryophyta</taxon>
        <taxon>Tracheophyta</taxon>
        <taxon>Spermatophyta</taxon>
        <taxon>Magnoliopsida</taxon>
        <taxon>eudicotyledons</taxon>
        <taxon>Gunneridae</taxon>
        <taxon>Pentapetalae</taxon>
        <taxon>rosids</taxon>
        <taxon>fabids</taxon>
        <taxon>Fabales</taxon>
        <taxon>Fabaceae</taxon>
        <taxon>Papilionoideae</taxon>
        <taxon>50 kb inversion clade</taxon>
        <taxon>NPAAA clade</taxon>
        <taxon>indigoferoid/millettioid clade</taxon>
        <taxon>Phaseoleae</taxon>
        <taxon>Canavalia</taxon>
    </lineage>
</organism>
<name>A0AAN9KTV5_CANGL</name>
<dbReference type="Proteomes" id="UP001367508">
    <property type="component" value="Unassembled WGS sequence"/>
</dbReference>
<evidence type="ECO:0000313" key="1">
    <source>
        <dbReference type="EMBL" id="KAK7323850.1"/>
    </source>
</evidence>
<dbReference type="EMBL" id="JAYMYQ010000006">
    <property type="protein sequence ID" value="KAK7323850.1"/>
    <property type="molecule type" value="Genomic_DNA"/>
</dbReference>
<accession>A0AAN9KTV5</accession>
<keyword evidence="2" id="KW-1185">Reference proteome</keyword>
<proteinExistence type="predicted"/>
<dbReference type="AlphaFoldDB" id="A0AAN9KTV5"/>
<sequence length="400" mass="45833">MLMATGQLISHWTRTLVEFLLSPLRFEAARGNASTVQRYPALATPDSLTTSLYLHEFCATSKCPSCIDFVFLGKPLIKTTWVRRLRPGRNTKGLHTCFMFMQFPVVHAPGALASYSSKMGTWFSTNKFILRWLFMRPLRIACIGMGLNSVAFLPIPLRSIPEASGYSNCFTLNPLHVMVSPSSSYGHTLCQVVVRVVSSASRSFLNLIRHDHFQVQIVPALLKYTIEWGLGTPECHREAARGLGEVRDKREERSQPVHLAFPWVAMDRFINDHKLLGSSEAETDGRSERRDLKTKSEIRELEMTNLQSLNGGFEEEDPTLTKTSSLWWRRNRGLRTRFQSRRSIRISTKTSEEFLLCTQSFFRIFSNPYNCLWLPFFIAPFSNSILRFHFPAPFPFSRAF</sequence>
<comment type="caution">
    <text evidence="1">The sequence shown here is derived from an EMBL/GenBank/DDBJ whole genome shotgun (WGS) entry which is preliminary data.</text>
</comment>
<gene>
    <name evidence="1" type="ORF">VNO77_27346</name>
</gene>
<reference evidence="1 2" key="1">
    <citation type="submission" date="2024-01" db="EMBL/GenBank/DDBJ databases">
        <title>The genomes of 5 underutilized Papilionoideae crops provide insights into root nodulation and disease resistanc.</title>
        <authorList>
            <person name="Jiang F."/>
        </authorList>
    </citation>
    <scope>NUCLEOTIDE SEQUENCE [LARGE SCALE GENOMIC DNA]</scope>
    <source>
        <strain evidence="1">LVBAO_FW01</strain>
        <tissue evidence="1">Leaves</tissue>
    </source>
</reference>
<evidence type="ECO:0000313" key="2">
    <source>
        <dbReference type="Proteomes" id="UP001367508"/>
    </source>
</evidence>
<protein>
    <submittedName>
        <fullName evidence="1">Uncharacterized protein</fullName>
    </submittedName>
</protein>